<dbReference type="InParanoid" id="A0A165DF49"/>
<proteinExistence type="predicted"/>
<evidence type="ECO:0000313" key="2">
    <source>
        <dbReference type="EMBL" id="KZT04755.1"/>
    </source>
</evidence>
<dbReference type="EMBL" id="KV427634">
    <property type="protein sequence ID" value="KZT04755.1"/>
    <property type="molecule type" value="Genomic_DNA"/>
</dbReference>
<dbReference type="GeneID" id="63826286"/>
<dbReference type="Proteomes" id="UP000076871">
    <property type="component" value="Unassembled WGS sequence"/>
</dbReference>
<name>A0A165DF49_9APHY</name>
<dbReference type="RefSeq" id="XP_040762495.1">
    <property type="nucleotide sequence ID" value="XM_040909257.1"/>
</dbReference>
<evidence type="ECO:0000313" key="3">
    <source>
        <dbReference type="Proteomes" id="UP000076871"/>
    </source>
</evidence>
<gene>
    <name evidence="2" type="ORF">LAESUDRAFT_727627</name>
</gene>
<keyword evidence="1" id="KW-0732">Signal</keyword>
<feature type="signal peptide" evidence="1">
    <location>
        <begin position="1"/>
        <end position="20"/>
    </location>
</feature>
<reference evidence="2 3" key="1">
    <citation type="journal article" date="2016" name="Mol. Biol. Evol.">
        <title>Comparative Genomics of Early-Diverging Mushroom-Forming Fungi Provides Insights into the Origins of Lignocellulose Decay Capabilities.</title>
        <authorList>
            <person name="Nagy L.G."/>
            <person name="Riley R."/>
            <person name="Tritt A."/>
            <person name="Adam C."/>
            <person name="Daum C."/>
            <person name="Floudas D."/>
            <person name="Sun H."/>
            <person name="Yadav J.S."/>
            <person name="Pangilinan J."/>
            <person name="Larsson K.H."/>
            <person name="Matsuura K."/>
            <person name="Barry K."/>
            <person name="Labutti K."/>
            <person name="Kuo R."/>
            <person name="Ohm R.A."/>
            <person name="Bhattacharya S.S."/>
            <person name="Shirouzu T."/>
            <person name="Yoshinaga Y."/>
            <person name="Martin F.M."/>
            <person name="Grigoriev I.V."/>
            <person name="Hibbett D.S."/>
        </authorList>
    </citation>
    <scope>NUCLEOTIDE SEQUENCE [LARGE SCALE GENOMIC DNA]</scope>
    <source>
        <strain evidence="2 3">93-53</strain>
    </source>
</reference>
<feature type="chain" id="PRO_5007856543" evidence="1">
    <location>
        <begin position="21"/>
        <end position="61"/>
    </location>
</feature>
<organism evidence="2 3">
    <name type="scientific">Laetiporus sulphureus 93-53</name>
    <dbReference type="NCBI Taxonomy" id="1314785"/>
    <lineage>
        <taxon>Eukaryota</taxon>
        <taxon>Fungi</taxon>
        <taxon>Dikarya</taxon>
        <taxon>Basidiomycota</taxon>
        <taxon>Agaricomycotina</taxon>
        <taxon>Agaricomycetes</taxon>
        <taxon>Polyporales</taxon>
        <taxon>Laetiporus</taxon>
    </lineage>
</organism>
<protein>
    <submittedName>
        <fullName evidence="2">Uncharacterized protein</fullName>
    </submittedName>
</protein>
<sequence>MQTCFAPLLSVVVLVNLVFAAPALFDGGRADVQPFTKASRDSIVSSPELLYPYHDGLVKND</sequence>
<dbReference type="AlphaFoldDB" id="A0A165DF49"/>
<accession>A0A165DF49</accession>
<evidence type="ECO:0000256" key="1">
    <source>
        <dbReference type="SAM" id="SignalP"/>
    </source>
</evidence>
<keyword evidence="3" id="KW-1185">Reference proteome</keyword>